<feature type="transmembrane region" description="Helical" evidence="6">
    <location>
        <begin position="335"/>
        <end position="358"/>
    </location>
</feature>
<dbReference type="Proteomes" id="UP000034508">
    <property type="component" value="Unassembled WGS sequence"/>
</dbReference>
<dbReference type="GO" id="GO:0005886">
    <property type="term" value="C:plasma membrane"/>
    <property type="evidence" value="ECO:0007669"/>
    <property type="project" value="TreeGrafter"/>
</dbReference>
<keyword evidence="5 6" id="KW-0472">Membrane</keyword>
<name>A0A0G0FKL5_9BACT</name>
<feature type="transmembrane region" description="Helical" evidence="6">
    <location>
        <begin position="162"/>
        <end position="181"/>
    </location>
</feature>
<dbReference type="EMBL" id="LBSM01000006">
    <property type="protein sequence ID" value="KKQ18292.1"/>
    <property type="molecule type" value="Genomic_DNA"/>
</dbReference>
<feature type="transmembrane region" description="Helical" evidence="6">
    <location>
        <begin position="285"/>
        <end position="308"/>
    </location>
</feature>
<dbReference type="PANTHER" id="PTHR11706:SF33">
    <property type="entry name" value="NATURAL RESISTANCE-ASSOCIATED MACROPHAGE PROTEIN 2"/>
    <property type="match status" value="1"/>
</dbReference>
<evidence type="ECO:0000256" key="1">
    <source>
        <dbReference type="ARBA" id="ARBA00004141"/>
    </source>
</evidence>
<evidence type="ECO:0000313" key="8">
    <source>
        <dbReference type="Proteomes" id="UP000034508"/>
    </source>
</evidence>
<dbReference type="PATRIC" id="fig|1618331.3.peg.432"/>
<keyword evidence="4 6" id="KW-1133">Transmembrane helix</keyword>
<evidence type="ECO:0000313" key="7">
    <source>
        <dbReference type="EMBL" id="KKQ18292.1"/>
    </source>
</evidence>
<dbReference type="InterPro" id="IPR001046">
    <property type="entry name" value="NRAMP_fam"/>
</dbReference>
<dbReference type="NCBIfam" id="NF037982">
    <property type="entry name" value="Nramp_1"/>
    <property type="match status" value="1"/>
</dbReference>
<evidence type="ECO:0000256" key="3">
    <source>
        <dbReference type="ARBA" id="ARBA00022692"/>
    </source>
</evidence>
<evidence type="ECO:0000256" key="6">
    <source>
        <dbReference type="SAM" id="Phobius"/>
    </source>
</evidence>
<feature type="transmembrane region" description="Helical" evidence="6">
    <location>
        <begin position="405"/>
        <end position="429"/>
    </location>
</feature>
<protein>
    <submittedName>
        <fullName evidence="7">Natural resistance-associated macrophage protein</fullName>
    </submittedName>
</protein>
<dbReference type="GO" id="GO:0005384">
    <property type="term" value="F:manganese ion transmembrane transporter activity"/>
    <property type="evidence" value="ECO:0007669"/>
    <property type="project" value="TreeGrafter"/>
</dbReference>
<dbReference type="GO" id="GO:0015086">
    <property type="term" value="F:cadmium ion transmembrane transporter activity"/>
    <property type="evidence" value="ECO:0007669"/>
    <property type="project" value="TreeGrafter"/>
</dbReference>
<dbReference type="PANTHER" id="PTHR11706">
    <property type="entry name" value="SOLUTE CARRIER PROTEIN FAMILY 11 MEMBER"/>
    <property type="match status" value="1"/>
</dbReference>
<feature type="transmembrane region" description="Helical" evidence="6">
    <location>
        <begin position="127"/>
        <end position="150"/>
    </location>
</feature>
<comment type="subcellular location">
    <subcellularLocation>
        <location evidence="1">Membrane</location>
        <topology evidence="1">Multi-pass membrane protein</topology>
    </subcellularLocation>
</comment>
<evidence type="ECO:0000256" key="4">
    <source>
        <dbReference type="ARBA" id="ARBA00022989"/>
    </source>
</evidence>
<sequence>MNKNDIQNEENTFQKAEDILVEVEKEGKEGIKAVENAAHKVSEVTPVKQVKQFWHNLGPGLTTGAADDDPSGVGTYSQTGAKYGFQLLWLAVFTFPLMAIIQEMCARIGLVTGRGLAANIKKYFPQWVLYTVAILVLMANSFNIGANLGAMAKSTQLLAPYLPFWFLIIAFVLISLFLQIFISYQKYARYLKYLALILLVYVATAFFIKDFAWKEVLISGIVPSLNFSKDQIILICGILGTTISPYLFFWETSQEVEEKISEGKTTIAERQEIDKKEIRKMRTDVWVGMFLSNLVMFFIIAVTATTLFRNGIIDITSAADAAAALEPLAGRYASLLFSIGIIGTGLLAIPILAGSASYAVSETLGWKEGLYLRFRQGIYFYGVIIFSMLIGLLLNFVGINPIKALIYAAVANGLVAPVILILIVIIANNRKIMNSHHNSPFIKFLGWVVVALMVVAGIATIISFF</sequence>
<organism evidence="7 8">
    <name type="scientific">Berkelbacteria bacterium GW2011_GWA1_36_9</name>
    <dbReference type="NCBI Taxonomy" id="1618331"/>
    <lineage>
        <taxon>Bacteria</taxon>
        <taxon>Candidatus Berkelbacteria</taxon>
    </lineage>
</organism>
<comment type="caution">
    <text evidence="7">The sequence shown here is derived from an EMBL/GenBank/DDBJ whole genome shotgun (WGS) entry which is preliminary data.</text>
</comment>
<feature type="transmembrane region" description="Helical" evidence="6">
    <location>
        <begin position="193"/>
        <end position="212"/>
    </location>
</feature>
<dbReference type="Pfam" id="PF01566">
    <property type="entry name" value="Nramp"/>
    <property type="match status" value="1"/>
</dbReference>
<feature type="transmembrane region" description="Helical" evidence="6">
    <location>
        <begin position="232"/>
        <end position="250"/>
    </location>
</feature>
<keyword evidence="2" id="KW-0813">Transport</keyword>
<dbReference type="GO" id="GO:0034755">
    <property type="term" value="P:iron ion transmembrane transport"/>
    <property type="evidence" value="ECO:0007669"/>
    <property type="project" value="TreeGrafter"/>
</dbReference>
<feature type="transmembrane region" description="Helical" evidence="6">
    <location>
        <begin position="378"/>
        <end position="399"/>
    </location>
</feature>
<evidence type="ECO:0000256" key="2">
    <source>
        <dbReference type="ARBA" id="ARBA00022448"/>
    </source>
</evidence>
<dbReference type="AlphaFoldDB" id="A0A0G0FKL5"/>
<feature type="transmembrane region" description="Helical" evidence="6">
    <location>
        <begin position="441"/>
        <end position="464"/>
    </location>
</feature>
<gene>
    <name evidence="7" type="ORF">US31_C0006G0023</name>
</gene>
<evidence type="ECO:0000256" key="5">
    <source>
        <dbReference type="ARBA" id="ARBA00023136"/>
    </source>
</evidence>
<proteinExistence type="predicted"/>
<keyword evidence="3 6" id="KW-0812">Transmembrane</keyword>
<reference evidence="7 8" key="1">
    <citation type="journal article" date="2015" name="Nature">
        <title>rRNA introns, odd ribosomes, and small enigmatic genomes across a large radiation of phyla.</title>
        <authorList>
            <person name="Brown C.T."/>
            <person name="Hug L.A."/>
            <person name="Thomas B.C."/>
            <person name="Sharon I."/>
            <person name="Castelle C.J."/>
            <person name="Singh A."/>
            <person name="Wilkins M.J."/>
            <person name="Williams K.H."/>
            <person name="Banfield J.F."/>
        </authorList>
    </citation>
    <scope>NUCLEOTIDE SEQUENCE [LARGE SCALE GENOMIC DNA]</scope>
</reference>
<feature type="transmembrane region" description="Helical" evidence="6">
    <location>
        <begin position="87"/>
        <end position="106"/>
    </location>
</feature>
<accession>A0A0G0FKL5</accession>